<dbReference type="InterPro" id="IPR056798">
    <property type="entry name" value="ADH_Fe_C"/>
</dbReference>
<evidence type="ECO:0000259" key="3">
    <source>
        <dbReference type="Pfam" id="PF25137"/>
    </source>
</evidence>
<dbReference type="Gene3D" id="3.40.50.1970">
    <property type="match status" value="1"/>
</dbReference>
<sequence length="387" mass="43060">MEDFVYQNTTKILFGRNAEQKFASEVKAFADRILLVYGGGSIKKNGLYNRIVKQLQDNDIYFVELGGVQPNPLLSLAKTGIELCRTHDLQGILSVGGGSCIDTAKTIAVGVKYCGDVWDFYDGKAEAKTALPIGVILTIPASGSESSDSCVITNDSDANKRAMGSEFIVPRFAVLNPENTTSLSAYQTACGIADIFSHLMERYFTQVNHVDFTDRLLEASMKTLLVNAPKVLKQLDNYDARAEIMWAGTIAHNNLLNTGRIGDWASHMIEHELSGIYDIPHGAGLSIIFPAWMKYVCTHNKSRFIQFAVRVFDVDFPFDDEESIVYEGINRLEAFFSAMGLPTRLHQMNIGNEMFAQMANRCCKKGSVGHFIELHEKDVYQIYCLAK</sequence>
<evidence type="ECO:0000313" key="4">
    <source>
        <dbReference type="EMBL" id="MCG4527646.1"/>
    </source>
</evidence>
<dbReference type="InterPro" id="IPR018211">
    <property type="entry name" value="ADH_Fe_CS"/>
</dbReference>
<dbReference type="InterPro" id="IPR001670">
    <property type="entry name" value="ADH_Fe/GldA"/>
</dbReference>
<gene>
    <name evidence="4" type="ORF">L0P79_11205</name>
</gene>
<dbReference type="SUPFAM" id="SSF56796">
    <property type="entry name" value="Dehydroquinate synthase-like"/>
    <property type="match status" value="1"/>
</dbReference>
<reference evidence="4 5" key="1">
    <citation type="submission" date="2022-01" db="EMBL/GenBank/DDBJ databases">
        <title>Collection of gut derived symbiotic bacterial strains cultured from healthy donors.</title>
        <authorList>
            <person name="Lin H."/>
            <person name="Kohout C."/>
            <person name="Waligurski E."/>
            <person name="Pamer E.G."/>
        </authorList>
    </citation>
    <scope>NUCLEOTIDE SEQUENCE [LARGE SCALE GENOMIC DNA]</scope>
    <source>
        <strain evidence="4 5">DFI.3.7</strain>
    </source>
</reference>
<dbReference type="RefSeq" id="WP_238074260.1">
    <property type="nucleotide sequence ID" value="NZ_JAKNJB010000018.1"/>
</dbReference>
<protein>
    <submittedName>
        <fullName evidence="4">Iron-containing alcohol dehydrogenase</fullName>
    </submittedName>
</protein>
<feature type="domain" description="Alcohol dehydrogenase iron-type/glycerol dehydrogenase GldA" evidence="2">
    <location>
        <begin position="10"/>
        <end position="177"/>
    </location>
</feature>
<name>A0ABS9MB18_9FIRM</name>
<dbReference type="PROSITE" id="PS00060">
    <property type="entry name" value="ADH_IRON_2"/>
    <property type="match status" value="1"/>
</dbReference>
<accession>A0ABS9MB18</accession>
<dbReference type="Pfam" id="PF00465">
    <property type="entry name" value="Fe-ADH"/>
    <property type="match status" value="1"/>
</dbReference>
<evidence type="ECO:0000313" key="5">
    <source>
        <dbReference type="Proteomes" id="UP001200313"/>
    </source>
</evidence>
<dbReference type="Proteomes" id="UP001200313">
    <property type="component" value="Unassembled WGS sequence"/>
</dbReference>
<keyword evidence="1" id="KW-0560">Oxidoreductase</keyword>
<dbReference type="InterPro" id="IPR044731">
    <property type="entry name" value="BDH-like"/>
</dbReference>
<evidence type="ECO:0000259" key="2">
    <source>
        <dbReference type="Pfam" id="PF00465"/>
    </source>
</evidence>
<dbReference type="CDD" id="cd08187">
    <property type="entry name" value="BDH"/>
    <property type="match status" value="1"/>
</dbReference>
<dbReference type="Pfam" id="PF25137">
    <property type="entry name" value="ADH_Fe_C"/>
    <property type="match status" value="1"/>
</dbReference>
<proteinExistence type="predicted"/>
<dbReference type="EMBL" id="JAKNJB010000018">
    <property type="protein sequence ID" value="MCG4527646.1"/>
    <property type="molecule type" value="Genomic_DNA"/>
</dbReference>
<organism evidence="4 5">
    <name type="scientific">Intestinimonas massiliensis</name>
    <name type="common">ex Afouda et al. 2020</name>
    <dbReference type="NCBI Taxonomy" id="1673721"/>
    <lineage>
        <taxon>Bacteria</taxon>
        <taxon>Bacillati</taxon>
        <taxon>Bacillota</taxon>
        <taxon>Clostridia</taxon>
        <taxon>Eubacteriales</taxon>
        <taxon>Intestinimonas</taxon>
    </lineage>
</organism>
<evidence type="ECO:0000256" key="1">
    <source>
        <dbReference type="ARBA" id="ARBA00023002"/>
    </source>
</evidence>
<feature type="domain" description="Fe-containing alcohol dehydrogenase-like C-terminal" evidence="3">
    <location>
        <begin position="189"/>
        <end position="383"/>
    </location>
</feature>
<comment type="caution">
    <text evidence="4">The sequence shown here is derived from an EMBL/GenBank/DDBJ whole genome shotgun (WGS) entry which is preliminary data.</text>
</comment>
<dbReference type="PANTHER" id="PTHR43633">
    <property type="entry name" value="ALCOHOL DEHYDROGENASE YQHD"/>
    <property type="match status" value="1"/>
</dbReference>
<dbReference type="Gene3D" id="1.20.1090.10">
    <property type="entry name" value="Dehydroquinate synthase-like - alpha domain"/>
    <property type="match status" value="1"/>
</dbReference>
<dbReference type="PANTHER" id="PTHR43633:SF1">
    <property type="entry name" value="ALCOHOL DEHYDROGENASE YQHD"/>
    <property type="match status" value="1"/>
</dbReference>
<keyword evidence="5" id="KW-1185">Reference proteome</keyword>